<feature type="transmembrane region" description="Helical" evidence="6">
    <location>
        <begin position="152"/>
        <end position="173"/>
    </location>
</feature>
<keyword evidence="9" id="KW-1185">Reference proteome</keyword>
<dbReference type="PANTHER" id="PTHR43027:SF2">
    <property type="entry name" value="TRANSPORT PERMEASE PROTEIN"/>
    <property type="match status" value="1"/>
</dbReference>
<keyword evidence="5" id="KW-0046">Antibiotic resistance</keyword>
<evidence type="ECO:0000256" key="3">
    <source>
        <dbReference type="ARBA" id="ARBA00022989"/>
    </source>
</evidence>
<evidence type="ECO:0000313" key="9">
    <source>
        <dbReference type="Proteomes" id="UP000028058"/>
    </source>
</evidence>
<reference evidence="8 9" key="1">
    <citation type="journal article" date="2014" name="Genome Announc.">
        <title>Draft Genome Sequence of Streptomyces fradiae ATCC 19609, a Strain Highly Sensitive to Antibiotics.</title>
        <authorList>
            <person name="Bekker O.B."/>
            <person name="Klimina K.M."/>
            <person name="Vatlin A.A."/>
            <person name="Zakharevich N.V."/>
            <person name="Kasianov A.S."/>
            <person name="Danilenko V.N."/>
        </authorList>
    </citation>
    <scope>NUCLEOTIDE SEQUENCE [LARGE SCALE GENOMIC DNA]</scope>
    <source>
        <strain evidence="8 9">ATCC 19609</strain>
    </source>
</reference>
<feature type="transmembrane region" description="Helical" evidence="6">
    <location>
        <begin position="115"/>
        <end position="140"/>
    </location>
</feature>
<comment type="caution">
    <text evidence="8">The sequence shown here is derived from an EMBL/GenBank/DDBJ whole genome shotgun (WGS) entry which is preliminary data.</text>
</comment>
<accession>A0A3M8EWA4</accession>
<evidence type="ECO:0000256" key="5">
    <source>
        <dbReference type="ARBA" id="ARBA00023251"/>
    </source>
</evidence>
<evidence type="ECO:0000259" key="7">
    <source>
        <dbReference type="PROSITE" id="PS51012"/>
    </source>
</evidence>
<organism evidence="8 9">
    <name type="scientific">Streptomyces xinghaiensis</name>
    <dbReference type="NCBI Taxonomy" id="1038928"/>
    <lineage>
        <taxon>Bacteria</taxon>
        <taxon>Bacillati</taxon>
        <taxon>Actinomycetota</taxon>
        <taxon>Actinomycetes</taxon>
        <taxon>Kitasatosporales</taxon>
        <taxon>Streptomycetaceae</taxon>
        <taxon>Streptomyces</taxon>
    </lineage>
</organism>
<gene>
    <name evidence="8" type="ORF">SFRA_029720</name>
</gene>
<dbReference type="InterPro" id="IPR047817">
    <property type="entry name" value="ABC2_TM_bact-type"/>
</dbReference>
<name>A0A3M8EWA4_9ACTN</name>
<dbReference type="OrthoDB" id="3217868at2"/>
<dbReference type="GO" id="GO:0140359">
    <property type="term" value="F:ABC-type transporter activity"/>
    <property type="evidence" value="ECO:0007669"/>
    <property type="project" value="InterPro"/>
</dbReference>
<feature type="domain" description="ABC transmembrane type-2" evidence="7">
    <location>
        <begin position="36"/>
        <end position="262"/>
    </location>
</feature>
<evidence type="ECO:0000256" key="2">
    <source>
        <dbReference type="ARBA" id="ARBA00022692"/>
    </source>
</evidence>
<evidence type="ECO:0000256" key="1">
    <source>
        <dbReference type="ARBA" id="ARBA00004141"/>
    </source>
</evidence>
<feature type="transmembrane region" description="Helical" evidence="6">
    <location>
        <begin position="238"/>
        <end position="259"/>
    </location>
</feature>
<feature type="transmembrane region" description="Helical" evidence="6">
    <location>
        <begin position="185"/>
        <end position="204"/>
    </location>
</feature>
<dbReference type="InterPro" id="IPR000412">
    <property type="entry name" value="ABC_2_transport"/>
</dbReference>
<evidence type="ECO:0000313" key="8">
    <source>
        <dbReference type="EMBL" id="RKM91278.1"/>
    </source>
</evidence>
<dbReference type="InterPro" id="IPR052902">
    <property type="entry name" value="ABC-2_transporter"/>
</dbReference>
<dbReference type="Proteomes" id="UP000028058">
    <property type="component" value="Unassembled WGS sequence"/>
</dbReference>
<evidence type="ECO:0000256" key="4">
    <source>
        <dbReference type="ARBA" id="ARBA00023136"/>
    </source>
</evidence>
<feature type="transmembrane region" description="Helical" evidence="6">
    <location>
        <begin position="75"/>
        <end position="95"/>
    </location>
</feature>
<dbReference type="AlphaFoldDB" id="A0A3M8EWA4"/>
<keyword evidence="3 6" id="KW-1133">Transmembrane helix</keyword>
<dbReference type="EMBL" id="JNAD02000018">
    <property type="protein sequence ID" value="RKM91278.1"/>
    <property type="molecule type" value="Genomic_DNA"/>
</dbReference>
<keyword evidence="4 6" id="KW-0472">Membrane</keyword>
<protein>
    <recommendedName>
        <fullName evidence="6">Transport permease protein</fullName>
    </recommendedName>
</protein>
<dbReference type="GO" id="GO:0046677">
    <property type="term" value="P:response to antibiotic"/>
    <property type="evidence" value="ECO:0007669"/>
    <property type="project" value="UniProtKB-KW"/>
</dbReference>
<feature type="transmembrane region" description="Helical" evidence="6">
    <location>
        <begin position="36"/>
        <end position="55"/>
    </location>
</feature>
<comment type="similarity">
    <text evidence="6">Belongs to the ABC-2 integral membrane protein family.</text>
</comment>
<dbReference type="PIRSF" id="PIRSF006648">
    <property type="entry name" value="DrrB"/>
    <property type="match status" value="1"/>
</dbReference>
<dbReference type="InterPro" id="IPR013525">
    <property type="entry name" value="ABC2_TM"/>
</dbReference>
<keyword evidence="6" id="KW-1003">Cell membrane</keyword>
<dbReference type="RefSeq" id="WP_078650133.1">
    <property type="nucleotide sequence ID" value="NZ_CP134822.1"/>
</dbReference>
<dbReference type="Pfam" id="PF01061">
    <property type="entry name" value="ABC2_membrane"/>
    <property type="match status" value="1"/>
</dbReference>
<evidence type="ECO:0000256" key="6">
    <source>
        <dbReference type="RuleBase" id="RU361157"/>
    </source>
</evidence>
<sequence>MPVPAALSSVLARTPSGTVSLAVLRAEVRLFRREPGAIFWIIAFPTLLLVILGLIPDFRRPGEDLGGLRMIDLYVPTVVLLSAITAGLQSMPAVLTGYRERGILRRLSTTPARPVSLLTAQIAVHFGAILVAAAVALVVGRTAYGVAFPQQPFGYALAFGTATLSALALGTVISAVSPSTKISNVLGSLVFFPAMFTAGVWVPVQVMSGTLRTVVEYTPLGSAAQALRQASAGDWPDWTHLGISGLWALVLVLAAARWFRWE</sequence>
<dbReference type="GO" id="GO:0043190">
    <property type="term" value="C:ATP-binding cassette (ABC) transporter complex"/>
    <property type="evidence" value="ECO:0007669"/>
    <property type="project" value="InterPro"/>
</dbReference>
<keyword evidence="2 6" id="KW-0812">Transmembrane</keyword>
<proteinExistence type="inferred from homology"/>
<dbReference type="PANTHER" id="PTHR43027">
    <property type="entry name" value="DOXORUBICIN RESISTANCE ABC TRANSPORTER PERMEASE PROTEIN DRRC-RELATED"/>
    <property type="match status" value="1"/>
</dbReference>
<dbReference type="PROSITE" id="PS51012">
    <property type="entry name" value="ABC_TM2"/>
    <property type="match status" value="1"/>
</dbReference>
<comment type="subcellular location">
    <subcellularLocation>
        <location evidence="6">Cell membrane</location>
        <topology evidence="6">Multi-pass membrane protein</topology>
    </subcellularLocation>
    <subcellularLocation>
        <location evidence="1">Membrane</location>
        <topology evidence="1">Multi-pass membrane protein</topology>
    </subcellularLocation>
</comment>
<keyword evidence="6" id="KW-0813">Transport</keyword>